<feature type="DNA-binding region" description="H-T-H motif" evidence="4">
    <location>
        <begin position="35"/>
        <end position="54"/>
    </location>
</feature>
<dbReference type="Gene3D" id="1.10.357.10">
    <property type="entry name" value="Tetracycline Repressor, domain 2"/>
    <property type="match status" value="1"/>
</dbReference>
<accession>A0A3S4I655</accession>
<sequence length="200" mass="22157">MKKRLNREESQQATREKLLTTATELIVARGVHANSINTIAEEAGFSKGAFFSNFASKNALLLEVMQRFKQREIAQLQQVLTADLDDDALDQALAQYIAELKNNRDCAVMDVELQLLALRDREFAEAYLALHHENAHIFGELIAFIFRHAGKAPPQPAEQMATLFIAMIEGLILQQHADPGSQVALVLEALIQTAPPLASP</sequence>
<dbReference type="SUPFAM" id="SSF46689">
    <property type="entry name" value="Homeodomain-like"/>
    <property type="match status" value="1"/>
</dbReference>
<keyword evidence="3" id="KW-0804">Transcription</keyword>
<protein>
    <submittedName>
        <fullName evidence="6">DNA-binding transcriptional regulator EnvR</fullName>
    </submittedName>
</protein>
<name>A0A3S4I655_SERRU</name>
<dbReference type="InterPro" id="IPR041583">
    <property type="entry name" value="TetR_C_31"/>
</dbReference>
<evidence type="ECO:0000256" key="2">
    <source>
        <dbReference type="ARBA" id="ARBA00023125"/>
    </source>
</evidence>
<dbReference type="Proteomes" id="UP000271603">
    <property type="component" value="Chromosome"/>
</dbReference>
<organism evidence="6 7">
    <name type="scientific">Serratia rubidaea</name>
    <name type="common">Serratia marinorubra</name>
    <dbReference type="NCBI Taxonomy" id="61652"/>
    <lineage>
        <taxon>Bacteria</taxon>
        <taxon>Pseudomonadati</taxon>
        <taxon>Pseudomonadota</taxon>
        <taxon>Gammaproteobacteria</taxon>
        <taxon>Enterobacterales</taxon>
        <taxon>Yersiniaceae</taxon>
        <taxon>Serratia</taxon>
    </lineage>
</organism>
<proteinExistence type="predicted"/>
<dbReference type="STRING" id="61652.AXX16_2593"/>
<dbReference type="EMBL" id="LR134155">
    <property type="protein sequence ID" value="VEA74073.1"/>
    <property type="molecule type" value="Genomic_DNA"/>
</dbReference>
<evidence type="ECO:0000259" key="5">
    <source>
        <dbReference type="PROSITE" id="PS50977"/>
    </source>
</evidence>
<dbReference type="InterPro" id="IPR009057">
    <property type="entry name" value="Homeodomain-like_sf"/>
</dbReference>
<dbReference type="PROSITE" id="PS50977">
    <property type="entry name" value="HTH_TETR_2"/>
    <property type="match status" value="1"/>
</dbReference>
<dbReference type="InterPro" id="IPR001647">
    <property type="entry name" value="HTH_TetR"/>
</dbReference>
<dbReference type="InterPro" id="IPR036271">
    <property type="entry name" value="Tet_transcr_reg_TetR-rel_C_sf"/>
</dbReference>
<evidence type="ECO:0000313" key="6">
    <source>
        <dbReference type="EMBL" id="VEA74073.1"/>
    </source>
</evidence>
<dbReference type="Pfam" id="PF17940">
    <property type="entry name" value="TetR_C_31"/>
    <property type="match status" value="1"/>
</dbReference>
<evidence type="ECO:0000313" key="7">
    <source>
        <dbReference type="Proteomes" id="UP000271603"/>
    </source>
</evidence>
<feature type="domain" description="HTH tetR-type" evidence="5">
    <location>
        <begin position="12"/>
        <end position="72"/>
    </location>
</feature>
<reference evidence="6 7" key="1">
    <citation type="submission" date="2018-12" db="EMBL/GenBank/DDBJ databases">
        <authorList>
            <consortium name="Pathogen Informatics"/>
        </authorList>
    </citation>
    <scope>NUCLEOTIDE SEQUENCE [LARGE SCALE GENOMIC DNA]</scope>
    <source>
        <strain evidence="6 7">NCTC9419</strain>
    </source>
</reference>
<keyword evidence="2 4" id="KW-0238">DNA-binding</keyword>
<dbReference type="PANTHER" id="PTHR47506:SF1">
    <property type="entry name" value="HTH-TYPE TRANSCRIPTIONAL REGULATOR YJDC"/>
    <property type="match status" value="1"/>
</dbReference>
<gene>
    <name evidence="6" type="ORF">NCTC9419_05714</name>
</gene>
<dbReference type="PANTHER" id="PTHR47506">
    <property type="entry name" value="TRANSCRIPTIONAL REGULATORY PROTEIN"/>
    <property type="match status" value="1"/>
</dbReference>
<evidence type="ECO:0000256" key="3">
    <source>
        <dbReference type="ARBA" id="ARBA00023163"/>
    </source>
</evidence>
<dbReference type="SUPFAM" id="SSF48498">
    <property type="entry name" value="Tetracyclin repressor-like, C-terminal domain"/>
    <property type="match status" value="1"/>
</dbReference>
<dbReference type="Pfam" id="PF00440">
    <property type="entry name" value="TetR_N"/>
    <property type="match status" value="1"/>
</dbReference>
<evidence type="ECO:0000256" key="4">
    <source>
        <dbReference type="PROSITE-ProRule" id="PRU00335"/>
    </source>
</evidence>
<dbReference type="PRINTS" id="PR00455">
    <property type="entry name" value="HTHTETR"/>
</dbReference>
<keyword evidence="1" id="KW-0805">Transcription regulation</keyword>
<dbReference type="GO" id="GO:0003677">
    <property type="term" value="F:DNA binding"/>
    <property type="evidence" value="ECO:0007669"/>
    <property type="project" value="UniProtKB-UniRule"/>
</dbReference>
<evidence type="ECO:0000256" key="1">
    <source>
        <dbReference type="ARBA" id="ARBA00023015"/>
    </source>
</evidence>
<dbReference type="AlphaFoldDB" id="A0A3S4I655"/>